<proteinExistence type="predicted"/>
<protein>
    <submittedName>
        <fullName evidence="5">Methionine ABC transporter ATP-binding protein</fullName>
    </submittedName>
</protein>
<evidence type="ECO:0000256" key="2">
    <source>
        <dbReference type="ARBA" id="ARBA00022741"/>
    </source>
</evidence>
<dbReference type="PANTHER" id="PTHR24220">
    <property type="entry name" value="IMPORT ATP-BINDING PROTEIN"/>
    <property type="match status" value="1"/>
</dbReference>
<dbReference type="InterPro" id="IPR017911">
    <property type="entry name" value="MacB-like_ATP-bd"/>
</dbReference>
<dbReference type="CDD" id="cd03255">
    <property type="entry name" value="ABC_MJ0796_LolCDE_FtsE"/>
    <property type="match status" value="1"/>
</dbReference>
<keyword evidence="2" id="KW-0547">Nucleotide-binding</keyword>
<evidence type="ECO:0000313" key="5">
    <source>
        <dbReference type="EMBL" id="RUO20359.1"/>
    </source>
</evidence>
<dbReference type="PANTHER" id="PTHR24220:SF611">
    <property type="entry name" value="ATP-BINDING COMPONENT OF ABC TRANSPORTER-RELATED"/>
    <property type="match status" value="1"/>
</dbReference>
<dbReference type="RefSeq" id="WP_126767289.1">
    <property type="nucleotide sequence ID" value="NZ_PIPJ01000005.1"/>
</dbReference>
<dbReference type="GO" id="GO:0016887">
    <property type="term" value="F:ATP hydrolysis activity"/>
    <property type="evidence" value="ECO:0007669"/>
    <property type="project" value="InterPro"/>
</dbReference>
<evidence type="ECO:0000256" key="1">
    <source>
        <dbReference type="ARBA" id="ARBA00022448"/>
    </source>
</evidence>
<dbReference type="SUPFAM" id="SSF52540">
    <property type="entry name" value="P-loop containing nucleoside triphosphate hydrolases"/>
    <property type="match status" value="1"/>
</dbReference>
<keyword evidence="3 5" id="KW-0067">ATP-binding</keyword>
<comment type="caution">
    <text evidence="5">The sequence shown here is derived from an EMBL/GenBank/DDBJ whole genome shotgun (WGS) entry which is preliminary data.</text>
</comment>
<dbReference type="EMBL" id="PIPJ01000005">
    <property type="protein sequence ID" value="RUO20359.1"/>
    <property type="molecule type" value="Genomic_DNA"/>
</dbReference>
<accession>A0A432VV19</accession>
<dbReference type="PROSITE" id="PS50893">
    <property type="entry name" value="ABC_TRANSPORTER_2"/>
    <property type="match status" value="1"/>
</dbReference>
<keyword evidence="6" id="KW-1185">Reference proteome</keyword>
<feature type="domain" description="ABC transporter" evidence="4">
    <location>
        <begin position="6"/>
        <end position="251"/>
    </location>
</feature>
<evidence type="ECO:0000313" key="6">
    <source>
        <dbReference type="Proteomes" id="UP000288395"/>
    </source>
</evidence>
<dbReference type="Gene3D" id="3.40.50.300">
    <property type="entry name" value="P-loop containing nucleotide triphosphate hydrolases"/>
    <property type="match status" value="1"/>
</dbReference>
<evidence type="ECO:0000256" key="3">
    <source>
        <dbReference type="ARBA" id="ARBA00022840"/>
    </source>
</evidence>
<dbReference type="GO" id="GO:0005886">
    <property type="term" value="C:plasma membrane"/>
    <property type="evidence" value="ECO:0007669"/>
    <property type="project" value="TreeGrafter"/>
</dbReference>
<keyword evidence="1" id="KW-0813">Transport</keyword>
<dbReference type="InterPro" id="IPR015854">
    <property type="entry name" value="ABC_transpr_LolD-like"/>
</dbReference>
<dbReference type="Proteomes" id="UP000288395">
    <property type="component" value="Unassembled WGS sequence"/>
</dbReference>
<reference evidence="6" key="1">
    <citation type="journal article" date="2018" name="Front. Microbiol.">
        <title>Genome-Based Analysis Reveals the Taxonomy and Diversity of the Family Idiomarinaceae.</title>
        <authorList>
            <person name="Liu Y."/>
            <person name="Lai Q."/>
            <person name="Shao Z."/>
        </authorList>
    </citation>
    <scope>NUCLEOTIDE SEQUENCE [LARGE SCALE GENOMIC DNA]</scope>
    <source>
        <strain evidence="6">GBPy7</strain>
    </source>
</reference>
<dbReference type="InterPro" id="IPR003439">
    <property type="entry name" value="ABC_transporter-like_ATP-bd"/>
</dbReference>
<dbReference type="GO" id="GO:0022857">
    <property type="term" value="F:transmembrane transporter activity"/>
    <property type="evidence" value="ECO:0007669"/>
    <property type="project" value="TreeGrafter"/>
</dbReference>
<evidence type="ECO:0000259" key="4">
    <source>
        <dbReference type="PROSITE" id="PS50893"/>
    </source>
</evidence>
<dbReference type="Pfam" id="PF00005">
    <property type="entry name" value="ABC_tran"/>
    <property type="match status" value="1"/>
</dbReference>
<dbReference type="InterPro" id="IPR027417">
    <property type="entry name" value="P-loop_NTPase"/>
</dbReference>
<organism evidence="5 6">
    <name type="scientific">Aliidiomarina iranensis</name>
    <dbReference type="NCBI Taxonomy" id="1434071"/>
    <lineage>
        <taxon>Bacteria</taxon>
        <taxon>Pseudomonadati</taxon>
        <taxon>Pseudomonadota</taxon>
        <taxon>Gammaproteobacteria</taxon>
        <taxon>Alteromonadales</taxon>
        <taxon>Idiomarinaceae</taxon>
        <taxon>Aliidiomarina</taxon>
    </lineage>
</organism>
<gene>
    <name evidence="5" type="ORF">CWE08_07770</name>
</gene>
<dbReference type="OrthoDB" id="9802264at2"/>
<dbReference type="GO" id="GO:0005524">
    <property type="term" value="F:ATP binding"/>
    <property type="evidence" value="ECO:0007669"/>
    <property type="project" value="UniProtKB-KW"/>
</dbReference>
<dbReference type="AlphaFoldDB" id="A0A432VV19"/>
<dbReference type="InterPro" id="IPR003593">
    <property type="entry name" value="AAA+_ATPase"/>
</dbReference>
<dbReference type="SMART" id="SM00382">
    <property type="entry name" value="AAA"/>
    <property type="match status" value="1"/>
</dbReference>
<name>A0A432VV19_9GAMM</name>
<sequence>MATWCIRGQGIQFTWPRQSQPTIDIAELEIKIGERVLLRGPSGSGKSTLLSLLAGVHSVQAGSLSILDAELSQLSQRKRDKFRADHIGYIFQQFNLLPYLSVIQNVLLAIDFSKTRAKRLADRSISAQAESERLLTRLGIAADLWLKPAGNLSVGQQQRVAAARALIGAPELIIADEPTSALDTDARDTFLNLLNEECEQQKITLVFVTHDTTLSHHFDRIIQLADINCNSKDIANAAVESDLNDSAAYNGNKEA</sequence>